<dbReference type="EMBL" id="RBAH01000008">
    <property type="protein sequence ID" value="RKN84369.1"/>
    <property type="molecule type" value="Genomic_DNA"/>
</dbReference>
<name>A0A3B0CJA6_9BACL</name>
<dbReference type="InterPro" id="IPR004843">
    <property type="entry name" value="Calcineurin-like_PHP"/>
</dbReference>
<dbReference type="Pfam" id="PF00149">
    <property type="entry name" value="Metallophos"/>
    <property type="match status" value="1"/>
</dbReference>
<dbReference type="GO" id="GO:0016787">
    <property type="term" value="F:hydrolase activity"/>
    <property type="evidence" value="ECO:0007669"/>
    <property type="project" value="InterPro"/>
</dbReference>
<dbReference type="PANTHER" id="PTHR43143:SF1">
    <property type="entry name" value="SERINE_THREONINE-PROTEIN PHOSPHATASE CPPED1"/>
    <property type="match status" value="1"/>
</dbReference>
<dbReference type="OrthoDB" id="9809781at2"/>
<reference evidence="3 4" key="1">
    <citation type="journal article" date="2007" name="Int. J. Syst. Evol. Microbiol.">
        <title>Paenibacillus ginsengarvi sp. nov., isolated from soil from ginseng cultivation.</title>
        <authorList>
            <person name="Yoon M.H."/>
            <person name="Ten L.N."/>
            <person name="Im W.T."/>
        </authorList>
    </citation>
    <scope>NUCLEOTIDE SEQUENCE [LARGE SCALE GENOMIC DNA]</scope>
    <source>
        <strain evidence="3 4">KCTC 13059</strain>
    </source>
</reference>
<dbReference type="AlphaFoldDB" id="A0A3B0CJA6"/>
<protein>
    <recommendedName>
        <fullName evidence="5">Calcineurin-like phosphoesterase domain-containing protein</fullName>
    </recommendedName>
</protein>
<accession>A0A3B0CJA6</accession>
<evidence type="ECO:0000313" key="4">
    <source>
        <dbReference type="Proteomes" id="UP000282311"/>
    </source>
</evidence>
<proteinExistence type="predicted"/>
<dbReference type="Gene3D" id="2.60.40.10">
    <property type="entry name" value="Immunoglobulins"/>
    <property type="match status" value="1"/>
</dbReference>
<dbReference type="PANTHER" id="PTHR43143">
    <property type="entry name" value="METALLOPHOSPHOESTERASE, CALCINEURIN SUPERFAMILY"/>
    <property type="match status" value="1"/>
</dbReference>
<dbReference type="Gene3D" id="3.60.21.10">
    <property type="match status" value="1"/>
</dbReference>
<evidence type="ECO:0008006" key="5">
    <source>
        <dbReference type="Google" id="ProtNLM"/>
    </source>
</evidence>
<keyword evidence="4" id="KW-1185">Reference proteome</keyword>
<sequence length="727" mass="80530">MTIDRTAAAKSPVSIEDFEQLERIGVRSVQANQVSIDSERRSDYVRFGSQSLRLEYDFTGTIGTSCAYVLFHDSPERPHRTLEGYPRRIGVWLYGNTGGHWLRGLLIDADHEKKPIDFTAKGELRWEGWKYVSANVPEGLKQPIKLVHLYVVETENDNKDSGVCYMDGLVAEYEEVGEDWSGPEFSDMRPRPRQTVHNAEPIVSAIVRDSQSGVDESTLLITVDGISVSFSYDADSGRIVYTPVLPLNDGEHEVVIEASDRAGNPAVPKAHWSFVIDTSPDRTPPVVRIISPLPGTAVNTDHPRIAAAIEDDHAGVDFTQLRVWLDGQPQQVGHSGETVFFTCREKLTPLTEYQVRIVAADNAGNRCECSWSFRVGALPGQPRIADRFSMTVIGDGGYYTASSRTQATAADLLLTEQMSRIRREPSELIGYTGDIVDNDTTAGYAEAIKRMSGFGKPYLLAIGNHEVSGTGSRRHFQDHFGDPTYAYVYGNTLMIVLDSASGHLTRSDASQWLWLENELREAALPNVFIFMHVPPDQLSPSGEDYNTRHGFMDKLEAQRFYDLLGSFKQGRPETNVFVFSGDFHVYQHKLVQGVHYIISGGGGKQAHIAPEKGGYYHYLNVHVEGATVTWDVIPLLESIDWPDGGPVKARVGDRWKLNAAGTFLTSTNTPITLPIGYPFKAEWSSEQADLAAVDQEGNVTALAVGETFITVKCGWREGRIAIKVAVI</sequence>
<organism evidence="3 4">
    <name type="scientific">Paenibacillus ginsengarvi</name>
    <dbReference type="NCBI Taxonomy" id="400777"/>
    <lineage>
        <taxon>Bacteria</taxon>
        <taxon>Bacillati</taxon>
        <taxon>Bacillota</taxon>
        <taxon>Bacilli</taxon>
        <taxon>Bacillales</taxon>
        <taxon>Paenibacillaceae</taxon>
        <taxon>Paenibacillus</taxon>
    </lineage>
</organism>
<dbReference type="InterPro" id="IPR051918">
    <property type="entry name" value="STPP_CPPED1"/>
</dbReference>
<evidence type="ECO:0000259" key="1">
    <source>
        <dbReference type="Pfam" id="PF00149"/>
    </source>
</evidence>
<dbReference type="SUPFAM" id="SSF49373">
    <property type="entry name" value="Invasin/intimin cell-adhesion fragments"/>
    <property type="match status" value="1"/>
</dbReference>
<dbReference type="InterPro" id="IPR013783">
    <property type="entry name" value="Ig-like_fold"/>
</dbReference>
<dbReference type="InterPro" id="IPR029052">
    <property type="entry name" value="Metallo-depent_PP-like"/>
</dbReference>
<evidence type="ECO:0000313" key="3">
    <source>
        <dbReference type="EMBL" id="RKN84369.1"/>
    </source>
</evidence>
<comment type="caution">
    <text evidence="3">The sequence shown here is derived from an EMBL/GenBank/DDBJ whole genome shotgun (WGS) entry which is preliminary data.</text>
</comment>
<gene>
    <name evidence="3" type="ORF">D7M11_12810</name>
</gene>
<feature type="domain" description="BIG2" evidence="2">
    <location>
        <begin position="681"/>
        <end position="711"/>
    </location>
</feature>
<dbReference type="InterPro" id="IPR008964">
    <property type="entry name" value="Invasin/intimin_cell_adhesion"/>
</dbReference>
<dbReference type="RefSeq" id="WP_120747625.1">
    <property type="nucleotide sequence ID" value="NZ_RBAH01000008.1"/>
</dbReference>
<feature type="domain" description="Calcineurin-like phosphoesterase" evidence="1">
    <location>
        <begin position="421"/>
        <end position="548"/>
    </location>
</feature>
<evidence type="ECO:0000259" key="2">
    <source>
        <dbReference type="Pfam" id="PF02368"/>
    </source>
</evidence>
<dbReference type="Gene3D" id="2.60.40.1080">
    <property type="match status" value="1"/>
</dbReference>
<dbReference type="SUPFAM" id="SSF56300">
    <property type="entry name" value="Metallo-dependent phosphatases"/>
    <property type="match status" value="1"/>
</dbReference>
<dbReference type="Proteomes" id="UP000282311">
    <property type="component" value="Unassembled WGS sequence"/>
</dbReference>
<dbReference type="Pfam" id="PF02368">
    <property type="entry name" value="Big_2"/>
    <property type="match status" value="1"/>
</dbReference>
<dbReference type="InterPro" id="IPR003343">
    <property type="entry name" value="Big_2"/>
</dbReference>